<evidence type="ECO:0000313" key="2">
    <source>
        <dbReference type="EMBL" id="KAJ2809541.1"/>
    </source>
</evidence>
<organism evidence="2 3">
    <name type="scientific">Coemansia guatemalensis</name>
    <dbReference type="NCBI Taxonomy" id="2761395"/>
    <lineage>
        <taxon>Eukaryota</taxon>
        <taxon>Fungi</taxon>
        <taxon>Fungi incertae sedis</taxon>
        <taxon>Zoopagomycota</taxon>
        <taxon>Kickxellomycotina</taxon>
        <taxon>Kickxellomycetes</taxon>
        <taxon>Kickxellales</taxon>
        <taxon>Kickxellaceae</taxon>
        <taxon>Coemansia</taxon>
    </lineage>
</organism>
<name>A0A9W8I4N3_9FUNG</name>
<dbReference type="AlphaFoldDB" id="A0A9W8I4N3"/>
<protein>
    <recommendedName>
        <fullName evidence="1">Fungal-type protein kinase domain-containing protein</fullName>
    </recommendedName>
</protein>
<sequence>MVGAAAESEDTASLARIIGQWSTYNSGEGDANTADEKENVLYSMFSAFALFVGIHIKRSVKRPKTRARTKARVTRSSSAAVHRLLLPSAKSDYKLDGFDEHFKVDSLLTPCEPDVAVEPQDVKSCHDVFAFAEFKKNTANLDDALNQLILYSRAIYMKQHHRRFAWALAGCAKQMYACVLLHDAVLVSPAMDIATPTGRKQLIGLFVNWSLCEEHQLGYDPTIRYDSDRDLWTIDCFDDQEDSGAPHQYSIEYVLFPADNLLGRHTRCFVASPLSGDSDGPRQVVIKDSWAAARSTDDDDDRSEIKLLGKIKDTLASKNVDFLYPEMVHGGHVRFMINGNVVVDTTDSIFNLFGTSRLEPPDMDYQESLQTNSAASGNDADLWKQQYLRAHRRIVLTPIGKHIKQVKDQTELIVVLADAMRCHSAVNRHCNILHRDISTNNILAVDVPDSLPRGLLIDFDYGLATGTVRKGSQPECLGTLPFMSIGNLTNSDTRRTALDDWESLLYLVCWTATVGITSEDRKDTQEKREKEMEENPFYIEPPIFNWKRGTPIDIARQKFSHMDTAGDFKLYILGKFWPRYRGLKMLAKELHKALFLHKGCEGAVVRMVYPEYNAFDWDMPSSEAEANSKLYNPLAMRLEHEKDIINGLETVMERFHKRAYDLYTLKQKRNESVDTAN</sequence>
<dbReference type="Pfam" id="PF17667">
    <property type="entry name" value="Pkinase_fungal"/>
    <property type="match status" value="1"/>
</dbReference>
<dbReference type="PANTHER" id="PTHR38248:SF2">
    <property type="entry name" value="FUNK1 11"/>
    <property type="match status" value="1"/>
</dbReference>
<gene>
    <name evidence="2" type="ORF">H4R20_000043</name>
</gene>
<dbReference type="PANTHER" id="PTHR38248">
    <property type="entry name" value="FUNK1 6"/>
    <property type="match status" value="1"/>
</dbReference>
<dbReference type="Proteomes" id="UP001140094">
    <property type="component" value="Unassembled WGS sequence"/>
</dbReference>
<dbReference type="InterPro" id="IPR040976">
    <property type="entry name" value="Pkinase_fungal"/>
</dbReference>
<feature type="domain" description="Fungal-type protein kinase" evidence="1">
    <location>
        <begin position="122"/>
        <end position="511"/>
    </location>
</feature>
<proteinExistence type="predicted"/>
<evidence type="ECO:0000259" key="1">
    <source>
        <dbReference type="Pfam" id="PF17667"/>
    </source>
</evidence>
<reference evidence="2" key="1">
    <citation type="submission" date="2022-07" db="EMBL/GenBank/DDBJ databases">
        <title>Phylogenomic reconstructions and comparative analyses of Kickxellomycotina fungi.</title>
        <authorList>
            <person name="Reynolds N.K."/>
            <person name="Stajich J.E."/>
            <person name="Barry K."/>
            <person name="Grigoriev I.V."/>
            <person name="Crous P."/>
            <person name="Smith M.E."/>
        </authorList>
    </citation>
    <scope>NUCLEOTIDE SEQUENCE</scope>
    <source>
        <strain evidence="2">NRRL 1565</strain>
    </source>
</reference>
<keyword evidence="3" id="KW-1185">Reference proteome</keyword>
<dbReference type="SUPFAM" id="SSF56112">
    <property type="entry name" value="Protein kinase-like (PK-like)"/>
    <property type="match status" value="1"/>
</dbReference>
<dbReference type="Gene3D" id="1.10.510.10">
    <property type="entry name" value="Transferase(Phosphotransferase) domain 1"/>
    <property type="match status" value="1"/>
</dbReference>
<dbReference type="OrthoDB" id="5584477at2759"/>
<dbReference type="InterPro" id="IPR011009">
    <property type="entry name" value="Kinase-like_dom_sf"/>
</dbReference>
<dbReference type="EMBL" id="JANBUO010000001">
    <property type="protein sequence ID" value="KAJ2809541.1"/>
    <property type="molecule type" value="Genomic_DNA"/>
</dbReference>
<comment type="caution">
    <text evidence="2">The sequence shown here is derived from an EMBL/GenBank/DDBJ whole genome shotgun (WGS) entry which is preliminary data.</text>
</comment>
<accession>A0A9W8I4N3</accession>
<evidence type="ECO:0000313" key="3">
    <source>
        <dbReference type="Proteomes" id="UP001140094"/>
    </source>
</evidence>